<dbReference type="InterPro" id="IPR051015">
    <property type="entry name" value="EvgA-like"/>
</dbReference>
<evidence type="ECO:0000256" key="1">
    <source>
        <dbReference type="ARBA" id="ARBA00022553"/>
    </source>
</evidence>
<dbReference type="Pfam" id="PF00196">
    <property type="entry name" value="GerE"/>
    <property type="match status" value="1"/>
</dbReference>
<dbReference type="Proteomes" id="UP000036932">
    <property type="component" value="Unassembled WGS sequence"/>
</dbReference>
<accession>A0A0M1P5U8</accession>
<evidence type="ECO:0000256" key="5">
    <source>
        <dbReference type="PROSITE-ProRule" id="PRU00169"/>
    </source>
</evidence>
<keyword evidence="1 5" id="KW-0597">Phosphoprotein</keyword>
<dbReference type="PROSITE" id="PS50110">
    <property type="entry name" value="RESPONSE_REGULATORY"/>
    <property type="match status" value="1"/>
</dbReference>
<comment type="caution">
    <text evidence="8">The sequence shown here is derived from an EMBL/GenBank/DDBJ whole genome shotgun (WGS) entry which is preliminary data.</text>
</comment>
<feature type="domain" description="Response regulatory" evidence="7">
    <location>
        <begin position="5"/>
        <end position="123"/>
    </location>
</feature>
<dbReference type="GO" id="GO:0003677">
    <property type="term" value="F:DNA binding"/>
    <property type="evidence" value="ECO:0007669"/>
    <property type="project" value="UniProtKB-KW"/>
</dbReference>
<feature type="modified residue" description="4-aspartylphosphate" evidence="5">
    <location>
        <position position="56"/>
    </location>
</feature>
<dbReference type="InterPro" id="IPR016032">
    <property type="entry name" value="Sig_transdc_resp-reg_C-effctor"/>
</dbReference>
<evidence type="ECO:0000313" key="9">
    <source>
        <dbReference type="Proteomes" id="UP000036932"/>
    </source>
</evidence>
<sequence>MNQIHILLVEDDPDWIKSIIYFLNSQEDMIVVGAAESPEKAVDMALILSFDIVLMDIQLTAGRLDGIYTAAEIMERKPEAKVIMLTSLDDERVITQSFTAGAVNYIEKSRFKELPAAIRQAVLHPGSMDVLLKEFARLKREEQLRNLTPAEREVFELLEEGYTHSQMEKKLFKTESTLKNQINKILKKLGAKNGKEAVEKVRRKGIVKENDGKG</sequence>
<dbReference type="SUPFAM" id="SSF52172">
    <property type="entry name" value="CheY-like"/>
    <property type="match status" value="1"/>
</dbReference>
<dbReference type="SMART" id="SM00421">
    <property type="entry name" value="HTH_LUXR"/>
    <property type="match status" value="1"/>
</dbReference>
<dbReference type="InterPro" id="IPR000792">
    <property type="entry name" value="Tscrpt_reg_LuxR_C"/>
</dbReference>
<feature type="domain" description="HTH luxR-type" evidence="6">
    <location>
        <begin position="140"/>
        <end position="205"/>
    </location>
</feature>
<dbReference type="InterPro" id="IPR011006">
    <property type="entry name" value="CheY-like_superfamily"/>
</dbReference>
<dbReference type="PATRIC" id="fig|1705565.3.peg.4491"/>
<dbReference type="OrthoDB" id="192836at2"/>
<dbReference type="CDD" id="cd06170">
    <property type="entry name" value="LuxR_C_like"/>
    <property type="match status" value="1"/>
</dbReference>
<dbReference type="SUPFAM" id="SSF46894">
    <property type="entry name" value="C-terminal effector domain of the bipartite response regulators"/>
    <property type="match status" value="1"/>
</dbReference>
<dbReference type="GO" id="GO:0006355">
    <property type="term" value="P:regulation of DNA-templated transcription"/>
    <property type="evidence" value="ECO:0007669"/>
    <property type="project" value="InterPro"/>
</dbReference>
<dbReference type="PANTHER" id="PTHR45566">
    <property type="entry name" value="HTH-TYPE TRANSCRIPTIONAL REGULATOR YHJB-RELATED"/>
    <property type="match status" value="1"/>
</dbReference>
<name>A0A0M1P5U8_9BACL</name>
<dbReference type="CDD" id="cd17535">
    <property type="entry name" value="REC_NarL-like"/>
    <property type="match status" value="1"/>
</dbReference>
<protein>
    <submittedName>
        <fullName evidence="8">Regulator</fullName>
    </submittedName>
</protein>
<dbReference type="Pfam" id="PF00072">
    <property type="entry name" value="Response_reg"/>
    <property type="match status" value="1"/>
</dbReference>
<gene>
    <name evidence="8" type="ORF">AM231_12345</name>
</gene>
<dbReference type="PROSITE" id="PS50043">
    <property type="entry name" value="HTH_LUXR_2"/>
    <property type="match status" value="1"/>
</dbReference>
<keyword evidence="2" id="KW-0805">Transcription regulation</keyword>
<evidence type="ECO:0000256" key="4">
    <source>
        <dbReference type="ARBA" id="ARBA00023163"/>
    </source>
</evidence>
<keyword evidence="9" id="KW-1185">Reference proteome</keyword>
<dbReference type="InterPro" id="IPR001789">
    <property type="entry name" value="Sig_transdc_resp-reg_receiver"/>
</dbReference>
<dbReference type="SMART" id="SM00448">
    <property type="entry name" value="REC"/>
    <property type="match status" value="1"/>
</dbReference>
<dbReference type="RefSeq" id="WP_054402858.1">
    <property type="nucleotide sequence ID" value="NZ_LIUT01000001.1"/>
</dbReference>
<dbReference type="InterPro" id="IPR058245">
    <property type="entry name" value="NreC/VraR/RcsB-like_REC"/>
</dbReference>
<evidence type="ECO:0000313" key="8">
    <source>
        <dbReference type="EMBL" id="KOR89848.1"/>
    </source>
</evidence>
<reference evidence="9" key="1">
    <citation type="submission" date="2015-08" db="EMBL/GenBank/DDBJ databases">
        <title>Genome sequencing project for genomic taxonomy and phylogenomics of Bacillus-like bacteria.</title>
        <authorList>
            <person name="Liu B."/>
            <person name="Wang J."/>
            <person name="Zhu Y."/>
            <person name="Liu G."/>
            <person name="Chen Q."/>
            <person name="Chen Z."/>
            <person name="Lan J."/>
            <person name="Che J."/>
            <person name="Ge C."/>
            <person name="Shi H."/>
            <person name="Pan Z."/>
            <person name="Liu X."/>
        </authorList>
    </citation>
    <scope>NUCLEOTIDE SEQUENCE [LARGE SCALE GENOMIC DNA]</scope>
    <source>
        <strain evidence="9">FJAT-22460</strain>
    </source>
</reference>
<evidence type="ECO:0000259" key="7">
    <source>
        <dbReference type="PROSITE" id="PS50110"/>
    </source>
</evidence>
<dbReference type="PANTHER" id="PTHR45566:SF2">
    <property type="entry name" value="NARL SUBFAMILY"/>
    <property type="match status" value="1"/>
</dbReference>
<dbReference type="Gene3D" id="3.40.50.2300">
    <property type="match status" value="1"/>
</dbReference>
<evidence type="ECO:0000256" key="2">
    <source>
        <dbReference type="ARBA" id="ARBA00023015"/>
    </source>
</evidence>
<dbReference type="EMBL" id="LIUT01000001">
    <property type="protein sequence ID" value="KOR89848.1"/>
    <property type="molecule type" value="Genomic_DNA"/>
</dbReference>
<organism evidence="8 9">
    <name type="scientific">Paenibacillus solani</name>
    <dbReference type="NCBI Taxonomy" id="1705565"/>
    <lineage>
        <taxon>Bacteria</taxon>
        <taxon>Bacillati</taxon>
        <taxon>Bacillota</taxon>
        <taxon>Bacilli</taxon>
        <taxon>Bacillales</taxon>
        <taxon>Paenibacillaceae</taxon>
        <taxon>Paenibacillus</taxon>
    </lineage>
</organism>
<dbReference type="PRINTS" id="PR00038">
    <property type="entry name" value="HTHLUXR"/>
</dbReference>
<proteinExistence type="predicted"/>
<keyword evidence="4" id="KW-0804">Transcription</keyword>
<dbReference type="GO" id="GO:0000160">
    <property type="term" value="P:phosphorelay signal transduction system"/>
    <property type="evidence" value="ECO:0007669"/>
    <property type="project" value="InterPro"/>
</dbReference>
<evidence type="ECO:0000256" key="3">
    <source>
        <dbReference type="ARBA" id="ARBA00023125"/>
    </source>
</evidence>
<dbReference type="AlphaFoldDB" id="A0A0M1P5U8"/>
<evidence type="ECO:0000259" key="6">
    <source>
        <dbReference type="PROSITE" id="PS50043"/>
    </source>
</evidence>
<keyword evidence="3" id="KW-0238">DNA-binding</keyword>